<evidence type="ECO:0000313" key="2">
    <source>
        <dbReference type="Proteomes" id="UP001550628"/>
    </source>
</evidence>
<gene>
    <name evidence="1" type="ORF">ABZ510_17125</name>
</gene>
<dbReference type="RefSeq" id="WP_356958137.1">
    <property type="nucleotide sequence ID" value="NZ_JBEYBD010000011.1"/>
</dbReference>
<dbReference type="Proteomes" id="UP001550628">
    <property type="component" value="Unassembled WGS sequence"/>
</dbReference>
<keyword evidence="2" id="KW-1185">Reference proteome</keyword>
<dbReference type="PANTHER" id="PTHR31793:SF2">
    <property type="entry name" value="BLR1345 PROTEIN"/>
    <property type="match status" value="1"/>
</dbReference>
<name>A0ABV2WRT2_9NOCA</name>
<dbReference type="PANTHER" id="PTHR31793">
    <property type="entry name" value="4-HYDROXYBENZOYL-COA THIOESTERASE FAMILY MEMBER"/>
    <property type="match status" value="1"/>
</dbReference>
<proteinExistence type="predicted"/>
<dbReference type="Gene3D" id="3.10.129.10">
    <property type="entry name" value="Hotdog Thioesterase"/>
    <property type="match status" value="1"/>
</dbReference>
<dbReference type="EMBL" id="JBEYBF010000010">
    <property type="protein sequence ID" value="MEU1953574.1"/>
    <property type="molecule type" value="Genomic_DNA"/>
</dbReference>
<sequence length="167" mass="18724">MGRGIPTAQQIREIPAALSAAVTEREIDDNGHMNVVHYLDLGSQGADVLMRELGVDESYRGDRRLGVFTAEHHLVYYSELREGDPFTVHVRVLERGDKALHLMTFLVDVTRDRLSNTLEIMLVHVDLEARRASRLPGDLAAALDRRIAADETLSWPAPTCGSLRIRR</sequence>
<dbReference type="InterPro" id="IPR029069">
    <property type="entry name" value="HotDog_dom_sf"/>
</dbReference>
<dbReference type="CDD" id="cd00586">
    <property type="entry name" value="4HBT"/>
    <property type="match status" value="1"/>
</dbReference>
<dbReference type="InterPro" id="IPR050563">
    <property type="entry name" value="4-hydroxybenzoyl-CoA_TE"/>
</dbReference>
<reference evidence="1 2" key="1">
    <citation type="submission" date="2024-06" db="EMBL/GenBank/DDBJ databases">
        <title>The Natural Products Discovery Center: Release of the First 8490 Sequenced Strains for Exploring Actinobacteria Biosynthetic Diversity.</title>
        <authorList>
            <person name="Kalkreuter E."/>
            <person name="Kautsar S.A."/>
            <person name="Yang D."/>
            <person name="Bader C.D."/>
            <person name="Teijaro C.N."/>
            <person name="Fluegel L."/>
            <person name="Davis C.M."/>
            <person name="Simpson J.R."/>
            <person name="Lauterbach L."/>
            <person name="Steele A.D."/>
            <person name="Gui C."/>
            <person name="Meng S."/>
            <person name="Li G."/>
            <person name="Viehrig K."/>
            <person name="Ye F."/>
            <person name="Su P."/>
            <person name="Kiefer A.F."/>
            <person name="Nichols A."/>
            <person name="Cepeda A.J."/>
            <person name="Yan W."/>
            <person name="Fan B."/>
            <person name="Jiang Y."/>
            <person name="Adhikari A."/>
            <person name="Zheng C.-J."/>
            <person name="Schuster L."/>
            <person name="Cowan T.M."/>
            <person name="Smanski M.J."/>
            <person name="Chevrette M.G."/>
            <person name="De Carvalho L.P.S."/>
            <person name="Shen B."/>
        </authorList>
    </citation>
    <scope>NUCLEOTIDE SEQUENCE [LARGE SCALE GENOMIC DNA]</scope>
    <source>
        <strain evidence="1 2">NPDC019708</strain>
    </source>
</reference>
<protein>
    <submittedName>
        <fullName evidence="1">Thioesterase family protein</fullName>
    </submittedName>
</protein>
<dbReference type="SUPFAM" id="SSF54637">
    <property type="entry name" value="Thioesterase/thiol ester dehydrase-isomerase"/>
    <property type="match status" value="1"/>
</dbReference>
<accession>A0ABV2WRT2</accession>
<organism evidence="1 2">
    <name type="scientific">Nocardia rhamnosiphila</name>
    <dbReference type="NCBI Taxonomy" id="426716"/>
    <lineage>
        <taxon>Bacteria</taxon>
        <taxon>Bacillati</taxon>
        <taxon>Actinomycetota</taxon>
        <taxon>Actinomycetes</taxon>
        <taxon>Mycobacteriales</taxon>
        <taxon>Nocardiaceae</taxon>
        <taxon>Nocardia</taxon>
    </lineage>
</organism>
<comment type="caution">
    <text evidence="1">The sequence shown here is derived from an EMBL/GenBank/DDBJ whole genome shotgun (WGS) entry which is preliminary data.</text>
</comment>
<evidence type="ECO:0000313" key="1">
    <source>
        <dbReference type="EMBL" id="MEU1953574.1"/>
    </source>
</evidence>
<dbReference type="Pfam" id="PF13279">
    <property type="entry name" value="4HBT_2"/>
    <property type="match status" value="1"/>
</dbReference>